<dbReference type="RefSeq" id="WP_358635326.1">
    <property type="nucleotide sequence ID" value="NZ_JBFACG010000002.1"/>
</dbReference>
<dbReference type="EMBL" id="JBJDQH010000007">
    <property type="protein sequence ID" value="MFK4267774.1"/>
    <property type="molecule type" value="Genomic_DNA"/>
</dbReference>
<proteinExistence type="inferred from homology"/>
<gene>
    <name evidence="3" type="primary">ureF</name>
    <name evidence="4" type="ORF">ACI2L5_22975</name>
</gene>
<comment type="subunit">
    <text evidence="3">UreD, UreF and UreG form a complex that acts as a GTP-hydrolysis-dependent molecular chaperone, activating the urease apoprotein by helping to assemble the nickel containing metallocenter of UreC. The UreE protein probably delivers the nickel.</text>
</comment>
<evidence type="ECO:0000256" key="3">
    <source>
        <dbReference type="HAMAP-Rule" id="MF_01385"/>
    </source>
</evidence>
<comment type="subcellular location">
    <subcellularLocation>
        <location evidence="3">Cytoplasm</location>
    </subcellularLocation>
</comment>
<sequence length="224" mass="22602">MSRAALLILADGRFPAGGHAHSGGVEAAVASGGVHDTATLEAFCRGRLHTTGVTAAGLAAAAATGYDALLLDEAADARTPMPALRTVARKLGRQLLRAARATWPSADLDRLARDRPQGVHQPVVLGVTARAAGLTPPDAAQAAAYESVGGPATAAVRLLSLDPFEATALLARLAPELDDVTAAAAAAAARVAEAGVDFLPAASAPLLDLTGEQHAAWTVRLFAS</sequence>
<evidence type="ECO:0000313" key="4">
    <source>
        <dbReference type="EMBL" id="MFK4267774.1"/>
    </source>
</evidence>
<comment type="similarity">
    <text evidence="3">Belongs to the UreF family.</text>
</comment>
<reference evidence="4 5" key="1">
    <citation type="submission" date="2024-11" db="EMBL/GenBank/DDBJ databases">
        <title>The Natural Products Discovery Center: Release of the First 8490 Sequenced Strains for Exploring Actinobacteria Biosynthetic Diversity.</title>
        <authorList>
            <person name="Kalkreuter E."/>
            <person name="Kautsar S.A."/>
            <person name="Yang D."/>
            <person name="Bader C.D."/>
            <person name="Teijaro C.N."/>
            <person name="Fluegel L."/>
            <person name="Davis C.M."/>
            <person name="Simpson J.R."/>
            <person name="Lauterbach L."/>
            <person name="Steele A.D."/>
            <person name="Gui C."/>
            <person name="Meng S."/>
            <person name="Li G."/>
            <person name="Viehrig K."/>
            <person name="Ye F."/>
            <person name="Su P."/>
            <person name="Kiefer A.F."/>
            <person name="Nichols A."/>
            <person name="Cepeda A.J."/>
            <person name="Yan W."/>
            <person name="Fan B."/>
            <person name="Jiang Y."/>
            <person name="Adhikari A."/>
            <person name="Zheng C.-J."/>
            <person name="Schuster L."/>
            <person name="Cowan T.M."/>
            <person name="Smanski M.J."/>
            <person name="Chevrette M.G."/>
            <person name="De Carvalho L.P.S."/>
            <person name="Shen B."/>
        </authorList>
    </citation>
    <scope>NUCLEOTIDE SEQUENCE [LARGE SCALE GENOMIC DNA]</scope>
    <source>
        <strain evidence="4 5">NPDC020863</strain>
    </source>
</reference>
<keyword evidence="5" id="KW-1185">Reference proteome</keyword>
<dbReference type="HAMAP" id="MF_01385">
    <property type="entry name" value="UreF"/>
    <property type="match status" value="1"/>
</dbReference>
<dbReference type="PANTHER" id="PTHR33620">
    <property type="entry name" value="UREASE ACCESSORY PROTEIN F"/>
    <property type="match status" value="1"/>
</dbReference>
<evidence type="ECO:0000313" key="5">
    <source>
        <dbReference type="Proteomes" id="UP001620295"/>
    </source>
</evidence>
<comment type="caution">
    <text evidence="4">The sequence shown here is derived from an EMBL/GenBank/DDBJ whole genome shotgun (WGS) entry which is preliminary data.</text>
</comment>
<dbReference type="Gene3D" id="1.10.4190.10">
    <property type="entry name" value="Urease accessory protein UreF"/>
    <property type="match status" value="1"/>
</dbReference>
<name>A0ABW8LS14_9ACTN</name>
<dbReference type="InterPro" id="IPR002639">
    <property type="entry name" value="UreF"/>
</dbReference>
<keyword evidence="1 3" id="KW-0996">Nickel insertion</keyword>
<organism evidence="4 5">
    <name type="scientific">Streptomyces milbemycinicus</name>
    <dbReference type="NCBI Taxonomy" id="476552"/>
    <lineage>
        <taxon>Bacteria</taxon>
        <taxon>Bacillati</taxon>
        <taxon>Actinomycetota</taxon>
        <taxon>Actinomycetes</taxon>
        <taxon>Kitasatosporales</taxon>
        <taxon>Streptomycetaceae</taxon>
        <taxon>Streptomyces</taxon>
    </lineage>
</organism>
<dbReference type="Proteomes" id="UP001620295">
    <property type="component" value="Unassembled WGS sequence"/>
</dbReference>
<keyword evidence="3" id="KW-0963">Cytoplasm</keyword>
<dbReference type="PIRSF" id="PIRSF009467">
    <property type="entry name" value="Ureas_acces_UreF"/>
    <property type="match status" value="1"/>
</dbReference>
<protein>
    <recommendedName>
        <fullName evidence="3">Urease accessory protein UreF</fullName>
    </recommendedName>
</protein>
<comment type="function">
    <text evidence="3">Required for maturation of urease via the functional incorporation of the urease nickel metallocenter.</text>
</comment>
<evidence type="ECO:0000256" key="2">
    <source>
        <dbReference type="ARBA" id="ARBA00023186"/>
    </source>
</evidence>
<keyword evidence="2 3" id="KW-0143">Chaperone</keyword>
<accession>A0ABW8LS14</accession>
<evidence type="ECO:0000256" key="1">
    <source>
        <dbReference type="ARBA" id="ARBA00022988"/>
    </source>
</evidence>
<dbReference type="PANTHER" id="PTHR33620:SF1">
    <property type="entry name" value="UREASE ACCESSORY PROTEIN F"/>
    <property type="match status" value="1"/>
</dbReference>
<dbReference type="InterPro" id="IPR038277">
    <property type="entry name" value="UreF_sf"/>
</dbReference>
<dbReference type="Pfam" id="PF01730">
    <property type="entry name" value="UreF"/>
    <property type="match status" value="1"/>
</dbReference>